<protein>
    <recommendedName>
        <fullName evidence="3">Lipoprotein</fullName>
    </recommendedName>
</protein>
<reference evidence="1 2" key="1">
    <citation type="submission" date="2016-04" db="EMBL/GenBank/DDBJ databases">
        <title>ATOL: Assembling a taxonomically balanced genome-scale reconstruction of the evolutionary history of the Enterobacteriaceae.</title>
        <authorList>
            <person name="Plunkett G.III."/>
            <person name="Neeno-Eckwall E.C."/>
            <person name="Glasner J.D."/>
            <person name="Perna N.T."/>
        </authorList>
    </citation>
    <scope>NUCLEOTIDE SEQUENCE [LARGE SCALE GENOMIC DNA]</scope>
    <source>
        <strain evidence="1 2">ATCC 19692</strain>
    </source>
</reference>
<keyword evidence="2" id="KW-1185">Reference proteome</keyword>
<gene>
    <name evidence="1" type="ORF">M983_3127</name>
</gene>
<dbReference type="RefSeq" id="WP_066753212.1">
    <property type="nucleotide sequence ID" value="NZ_LXEN01000155.1"/>
</dbReference>
<comment type="caution">
    <text evidence="1">The sequence shown here is derived from an EMBL/GenBank/DDBJ whole genome shotgun (WGS) entry which is preliminary data.</text>
</comment>
<organism evidence="1 2">
    <name type="scientific">Proteus myxofaciens ATCC 19692</name>
    <dbReference type="NCBI Taxonomy" id="1354337"/>
    <lineage>
        <taxon>Bacteria</taxon>
        <taxon>Pseudomonadati</taxon>
        <taxon>Pseudomonadota</taxon>
        <taxon>Gammaproteobacteria</taxon>
        <taxon>Enterobacterales</taxon>
        <taxon>Morganellaceae</taxon>
        <taxon>Proteus</taxon>
    </lineage>
</organism>
<dbReference type="Proteomes" id="UP000094023">
    <property type="component" value="Unassembled WGS sequence"/>
</dbReference>
<dbReference type="STRING" id="1354337.M983_3127"/>
<accession>A0A198FB71</accession>
<sequence>MKKIIILGVVFLLSGCITPEQQFNQDQSYCDKFGYQKGTDKYADCLKEFHMQRDKIEQQSDSRMMENFMSN</sequence>
<dbReference type="EMBL" id="LXEN01000155">
    <property type="protein sequence ID" value="OAT21521.1"/>
    <property type="molecule type" value="Genomic_DNA"/>
</dbReference>
<dbReference type="AlphaFoldDB" id="A0A198FB71"/>
<evidence type="ECO:0000313" key="2">
    <source>
        <dbReference type="Proteomes" id="UP000094023"/>
    </source>
</evidence>
<evidence type="ECO:0008006" key="3">
    <source>
        <dbReference type="Google" id="ProtNLM"/>
    </source>
</evidence>
<dbReference type="PROSITE" id="PS51257">
    <property type="entry name" value="PROKAR_LIPOPROTEIN"/>
    <property type="match status" value="1"/>
</dbReference>
<proteinExistence type="predicted"/>
<name>A0A198FB71_9GAMM</name>
<evidence type="ECO:0000313" key="1">
    <source>
        <dbReference type="EMBL" id="OAT21521.1"/>
    </source>
</evidence>
<dbReference type="OrthoDB" id="7069087at2"/>